<reference evidence="1" key="2">
    <citation type="journal article" date="2021" name="PeerJ">
        <title>Extensive microbial diversity within the chicken gut microbiome revealed by metagenomics and culture.</title>
        <authorList>
            <person name="Gilroy R."/>
            <person name="Ravi A."/>
            <person name="Getino M."/>
            <person name="Pursley I."/>
            <person name="Horton D.L."/>
            <person name="Alikhan N.F."/>
            <person name="Baker D."/>
            <person name="Gharbi K."/>
            <person name="Hall N."/>
            <person name="Watson M."/>
            <person name="Adriaenssens E.M."/>
            <person name="Foster-Nyarko E."/>
            <person name="Jarju S."/>
            <person name="Secka A."/>
            <person name="Antonio M."/>
            <person name="Oren A."/>
            <person name="Chaudhuri R.R."/>
            <person name="La Ragione R."/>
            <person name="Hildebrand F."/>
            <person name="Pallen M.J."/>
        </authorList>
    </citation>
    <scope>NUCLEOTIDE SEQUENCE</scope>
    <source>
        <strain evidence="1">CHK195-26880</strain>
    </source>
</reference>
<feature type="non-terminal residue" evidence="1">
    <location>
        <position position="1"/>
    </location>
</feature>
<dbReference type="EMBL" id="DVKQ01000059">
    <property type="protein sequence ID" value="HIT37706.1"/>
    <property type="molecule type" value="Genomic_DNA"/>
</dbReference>
<name>A0A9D1KC09_9FIRM</name>
<sequence length="574" mass="63474">IRAGTLDLVLGEGNELTLEKQIPIEDEEGMSLDGFTFSLTNNGNIESDYTIYLDDIALDEGESRIPDSSIRYSLTRNEEVFMTRNMTTMGSNPNRRVDFGTIGVDETINYTLRIWIDYDATKEEASGKTFKGKLRVVATQPVGEEVSTVLLDNIPKENQYDDGIDTFITGEDPNNYIWYSGKLWRAVSINNTENTVKLVTQWNISAIPYNASGNPAFEGSYMESWLNDTTVDGFLGNLRDYENFIVIDSVWNATMDSNDLGNIERPNGTTTVTTPVGLLNIYEYQSSNNGGVYGYLNNGLDWWCITPYNSTNVRSITFIGAVNNGAPSAAFGIRPSINLKSNVKIVDGDGTVDNPYRLSGDNDTDLSGTLLNTRYSGEYITFGNDENNLYRIVSRETEGLTKITSAEPLKSSGAFKTMEFDSNNNANYSSTNTIGAFLNGEYLVSYVDSGYRNMIEDNTIWYLGTVRGYASYKLAKYTDETGNTLTSNITSATIGLLRMGELMAGQFDKYNNNTFYWTLTLYDFYVRSVNTNGASTGTSPVLAGVKPSINLKSNVVITGGDGTKENPFTLELAD</sequence>
<organism evidence="1 2">
    <name type="scientific">Candidatus Onthousia faecipullorum</name>
    <dbReference type="NCBI Taxonomy" id="2840887"/>
    <lineage>
        <taxon>Bacteria</taxon>
        <taxon>Bacillati</taxon>
        <taxon>Bacillota</taxon>
        <taxon>Bacilli</taxon>
        <taxon>Candidatus Onthousia</taxon>
    </lineage>
</organism>
<gene>
    <name evidence="1" type="ORF">IAB59_04460</name>
</gene>
<reference evidence="1" key="1">
    <citation type="submission" date="2020-10" db="EMBL/GenBank/DDBJ databases">
        <authorList>
            <person name="Gilroy R."/>
        </authorList>
    </citation>
    <scope>NUCLEOTIDE SEQUENCE</scope>
    <source>
        <strain evidence="1">CHK195-26880</strain>
    </source>
</reference>
<evidence type="ECO:0000313" key="2">
    <source>
        <dbReference type="Proteomes" id="UP000886833"/>
    </source>
</evidence>
<comment type="caution">
    <text evidence="1">The sequence shown here is derived from an EMBL/GenBank/DDBJ whole genome shotgun (WGS) entry which is preliminary data.</text>
</comment>
<dbReference type="Proteomes" id="UP000886833">
    <property type="component" value="Unassembled WGS sequence"/>
</dbReference>
<proteinExistence type="predicted"/>
<accession>A0A9D1KC09</accession>
<dbReference type="AlphaFoldDB" id="A0A9D1KC09"/>
<protein>
    <submittedName>
        <fullName evidence="1">Uncharacterized protein</fullName>
    </submittedName>
</protein>
<evidence type="ECO:0000313" key="1">
    <source>
        <dbReference type="EMBL" id="HIT37706.1"/>
    </source>
</evidence>